<reference evidence="3 4" key="1">
    <citation type="submission" date="2018-04" db="EMBL/GenBank/DDBJ databases">
        <title>Genomic Encyclopedia of Type Strains, Phase III (KMG-III): the genomes of soil and plant-associated and newly described type strains.</title>
        <authorList>
            <person name="Whitman W."/>
        </authorList>
    </citation>
    <scope>NUCLEOTIDE SEQUENCE [LARGE SCALE GENOMIC DNA]</scope>
    <source>
        <strain evidence="3 4">KA25</strain>
    </source>
</reference>
<keyword evidence="2" id="KW-1133">Transmembrane helix</keyword>
<feature type="transmembrane region" description="Helical" evidence="2">
    <location>
        <begin position="20"/>
        <end position="42"/>
    </location>
</feature>
<evidence type="ECO:0000256" key="2">
    <source>
        <dbReference type="SAM" id="Phobius"/>
    </source>
</evidence>
<evidence type="ECO:0000256" key="1">
    <source>
        <dbReference type="SAM" id="MobiDB-lite"/>
    </source>
</evidence>
<dbReference type="Proteomes" id="UP000244060">
    <property type="component" value="Unassembled WGS sequence"/>
</dbReference>
<gene>
    <name evidence="3" type="ORF">C8J28_1497</name>
</gene>
<feature type="region of interest" description="Disordered" evidence="1">
    <location>
        <begin position="72"/>
        <end position="100"/>
    </location>
</feature>
<accession>A0A2T5JJQ0</accession>
<dbReference type="EMBL" id="QAOT01000049">
    <property type="protein sequence ID" value="PTR06512.1"/>
    <property type="molecule type" value="Genomic_DNA"/>
</dbReference>
<comment type="caution">
    <text evidence="3">The sequence shown here is derived from an EMBL/GenBank/DDBJ whole genome shotgun (WGS) entry which is preliminary data.</text>
</comment>
<proteinExistence type="predicted"/>
<feature type="transmembrane region" description="Helical" evidence="2">
    <location>
        <begin position="48"/>
        <end position="69"/>
    </location>
</feature>
<keyword evidence="2" id="KW-0472">Membrane</keyword>
<name>A0A2T5JJQ0_9RHOB</name>
<keyword evidence="2" id="KW-0812">Transmembrane</keyword>
<evidence type="ECO:0000313" key="3">
    <source>
        <dbReference type="EMBL" id="PTR06512.1"/>
    </source>
</evidence>
<organism evidence="3 4">
    <name type="scientific">Cereibacter azotoformans</name>
    <dbReference type="NCBI Taxonomy" id="43057"/>
    <lineage>
        <taxon>Bacteria</taxon>
        <taxon>Pseudomonadati</taxon>
        <taxon>Pseudomonadota</taxon>
        <taxon>Alphaproteobacteria</taxon>
        <taxon>Rhodobacterales</taxon>
        <taxon>Paracoccaceae</taxon>
        <taxon>Cereibacter</taxon>
    </lineage>
</organism>
<evidence type="ECO:0008006" key="5">
    <source>
        <dbReference type="Google" id="ProtNLM"/>
    </source>
</evidence>
<dbReference type="AlphaFoldDB" id="A0A2T5JJQ0"/>
<sequence length="143" mass="14349">MVTGGLAFFAWDHATKHGHLPLLGALSCLAPLLSTLLLLLFGLTPMSWSILAAATLIVLGAAIAAFGPAPRSGLRSAGRPAGEDQTRLIGPSVRPGKAAAVPRPATMGTALARCPALAGGGLAADREGARCGIRPDLSTGHAL</sequence>
<keyword evidence="4" id="KW-1185">Reference proteome</keyword>
<protein>
    <recommendedName>
        <fullName evidence="5">EamA domain-containing protein</fullName>
    </recommendedName>
</protein>
<evidence type="ECO:0000313" key="4">
    <source>
        <dbReference type="Proteomes" id="UP000244060"/>
    </source>
</evidence>